<evidence type="ECO:0000313" key="1">
    <source>
        <dbReference type="EMBL" id="KAI9920439.1"/>
    </source>
</evidence>
<organism evidence="1 2">
    <name type="scientific">Peronosclerospora sorghi</name>
    <dbReference type="NCBI Taxonomy" id="230839"/>
    <lineage>
        <taxon>Eukaryota</taxon>
        <taxon>Sar</taxon>
        <taxon>Stramenopiles</taxon>
        <taxon>Oomycota</taxon>
        <taxon>Peronosporomycetes</taxon>
        <taxon>Peronosporales</taxon>
        <taxon>Peronosporaceae</taxon>
        <taxon>Peronosclerospora</taxon>
    </lineage>
</organism>
<evidence type="ECO:0000313" key="2">
    <source>
        <dbReference type="Proteomes" id="UP001163321"/>
    </source>
</evidence>
<sequence>MVFEAPQEAYIPSPIITGSRRYAMPIASPYMKQIRSLTKFNMYDRSSFDKQIMFSYDSGIDNEKRLYTIDNEI</sequence>
<name>A0ACC0WNJ7_9STRA</name>
<protein>
    <submittedName>
        <fullName evidence="1">Uncharacterized protein</fullName>
    </submittedName>
</protein>
<reference evidence="1 2" key="1">
    <citation type="journal article" date="2022" name="bioRxiv">
        <title>The genome of the oomycete Peronosclerospora sorghi, a cosmopolitan pathogen of maize and sorghum, is inflated with dispersed pseudogenes.</title>
        <authorList>
            <person name="Fletcher K."/>
            <person name="Martin F."/>
            <person name="Isakeit T."/>
            <person name="Cavanaugh K."/>
            <person name="Magill C."/>
            <person name="Michelmore R."/>
        </authorList>
    </citation>
    <scope>NUCLEOTIDE SEQUENCE [LARGE SCALE GENOMIC DNA]</scope>
    <source>
        <strain evidence="1">P6</strain>
    </source>
</reference>
<comment type="caution">
    <text evidence="1">The sequence shown here is derived from an EMBL/GenBank/DDBJ whole genome shotgun (WGS) entry which is preliminary data.</text>
</comment>
<dbReference type="EMBL" id="CM047589">
    <property type="protein sequence ID" value="KAI9920439.1"/>
    <property type="molecule type" value="Genomic_DNA"/>
</dbReference>
<keyword evidence="2" id="KW-1185">Reference proteome</keyword>
<dbReference type="Proteomes" id="UP001163321">
    <property type="component" value="Chromosome 10"/>
</dbReference>
<accession>A0ACC0WNJ7</accession>
<gene>
    <name evidence="1" type="ORF">PsorP6_015762</name>
</gene>
<proteinExistence type="predicted"/>